<reference evidence="6" key="3">
    <citation type="submission" date="2016-11" db="EMBL/GenBank/DDBJ databases">
        <authorList>
            <person name="Jaros S."/>
            <person name="Januszkiewicz K."/>
            <person name="Wedrychowicz H."/>
        </authorList>
    </citation>
    <scope>NUCLEOTIDE SEQUENCE [LARGE SCALE GENOMIC DNA]</scope>
    <source>
        <strain evidence="6">DSM 1682</strain>
    </source>
</reference>
<dbReference type="SUPFAM" id="SSF56601">
    <property type="entry name" value="beta-lactamase/transpeptidase-like"/>
    <property type="match status" value="1"/>
</dbReference>
<accession>A0A120MK78</accession>
<reference evidence="3 5" key="1">
    <citation type="journal article" date="2016" name="Genome Announc.">
        <title>Complete Genome Sequence of the Amino Acid-Fermenting Clostridium propionicum X2 (DSM 1682).</title>
        <authorList>
            <person name="Poehlein A."/>
            <person name="Schlien K."/>
            <person name="Chowdhury N.P."/>
            <person name="Gottschalk G."/>
            <person name="Buckel W."/>
            <person name="Daniel R."/>
        </authorList>
    </citation>
    <scope>NUCLEOTIDE SEQUENCE [LARGE SCALE GENOMIC DNA]</scope>
    <source>
        <strain evidence="3 5">X2</strain>
    </source>
</reference>
<dbReference type="Gene3D" id="3.40.710.10">
    <property type="entry name" value="DD-peptidase/beta-lactamase superfamily"/>
    <property type="match status" value="1"/>
</dbReference>
<keyword evidence="5" id="KW-1185">Reference proteome</keyword>
<dbReference type="SUPFAM" id="SSF56519">
    <property type="entry name" value="Penicillin binding protein dimerisation domain"/>
    <property type="match status" value="1"/>
</dbReference>
<evidence type="ECO:0000313" key="6">
    <source>
        <dbReference type="Proteomes" id="UP000184204"/>
    </source>
</evidence>
<dbReference type="PANTHER" id="PTHR30627:SF24">
    <property type="entry name" value="PENICILLIN-BINDING PROTEIN 4B"/>
    <property type="match status" value="1"/>
</dbReference>
<dbReference type="Pfam" id="PF00905">
    <property type="entry name" value="Transpeptidase"/>
    <property type="match status" value="1"/>
</dbReference>
<dbReference type="Proteomes" id="UP000068026">
    <property type="component" value="Chromosome"/>
</dbReference>
<name>A0A120MK78_ANAPI</name>
<dbReference type="EMBL" id="FQUA01000002">
    <property type="protein sequence ID" value="SHE42122.1"/>
    <property type="molecule type" value="Genomic_DNA"/>
</dbReference>
<dbReference type="EMBL" id="CP014223">
    <property type="protein sequence ID" value="AMJ40436.1"/>
    <property type="molecule type" value="Genomic_DNA"/>
</dbReference>
<evidence type="ECO:0000313" key="5">
    <source>
        <dbReference type="Proteomes" id="UP000068026"/>
    </source>
</evidence>
<dbReference type="InterPro" id="IPR036138">
    <property type="entry name" value="PBP_dimer_sf"/>
</dbReference>
<dbReference type="OrthoDB" id="9804124at2"/>
<evidence type="ECO:0000313" key="3">
    <source>
        <dbReference type="EMBL" id="AMJ40436.1"/>
    </source>
</evidence>
<dbReference type="Proteomes" id="UP000184204">
    <property type="component" value="Unassembled WGS sequence"/>
</dbReference>
<dbReference type="PANTHER" id="PTHR30627">
    <property type="entry name" value="PEPTIDOGLYCAN D,D-TRANSPEPTIDASE"/>
    <property type="match status" value="1"/>
</dbReference>
<dbReference type="InterPro" id="IPR012338">
    <property type="entry name" value="Beta-lactam/transpept-like"/>
</dbReference>
<dbReference type="GO" id="GO:0008658">
    <property type="term" value="F:penicillin binding"/>
    <property type="evidence" value="ECO:0007669"/>
    <property type="project" value="InterPro"/>
</dbReference>
<proteinExistence type="predicted"/>
<dbReference type="Pfam" id="PF21922">
    <property type="entry name" value="PBP_dimer_2"/>
    <property type="match status" value="1"/>
</dbReference>
<protein>
    <submittedName>
        <fullName evidence="3">Penicillin-binding protein A</fullName>
    </submittedName>
    <submittedName>
        <fullName evidence="4">Peptidoglycan glycosyltransferase</fullName>
    </submittedName>
</protein>
<dbReference type="InterPro" id="IPR054120">
    <property type="entry name" value="PBPA_dimer"/>
</dbReference>
<dbReference type="GO" id="GO:0005886">
    <property type="term" value="C:plasma membrane"/>
    <property type="evidence" value="ECO:0007669"/>
    <property type="project" value="TreeGrafter"/>
</dbReference>
<dbReference type="InterPro" id="IPR050515">
    <property type="entry name" value="Beta-lactam/transpept"/>
</dbReference>
<evidence type="ECO:0000313" key="4">
    <source>
        <dbReference type="EMBL" id="SHE42122.1"/>
    </source>
</evidence>
<reference evidence="4" key="4">
    <citation type="submission" date="2016-11" db="EMBL/GenBank/DDBJ databases">
        <authorList>
            <person name="Varghese N."/>
            <person name="Submissions S."/>
        </authorList>
    </citation>
    <scope>NUCLEOTIDE SEQUENCE</scope>
    <source>
        <strain evidence="4">DSM 1682</strain>
    </source>
</reference>
<gene>
    <name evidence="3" type="primary">pbpA_2</name>
    <name evidence="3" type="ORF">CPRO_08360</name>
    <name evidence="4" type="ORF">SAMN02745151_00646</name>
</gene>
<feature type="domain" description="Penicillin binding protein A dimerisation" evidence="2">
    <location>
        <begin position="55"/>
        <end position="134"/>
    </location>
</feature>
<feature type="domain" description="Penicillin-binding protein transpeptidase" evidence="1">
    <location>
        <begin position="155"/>
        <end position="458"/>
    </location>
</feature>
<reference evidence="5" key="2">
    <citation type="submission" date="2016-01" db="EMBL/GenBank/DDBJ databases">
        <authorList>
            <person name="Poehlein A."/>
            <person name="Schlien K."/>
            <person name="Gottschalk G."/>
            <person name="Buckel W."/>
            <person name="Daniel R."/>
        </authorList>
    </citation>
    <scope>NUCLEOTIDE SEQUENCE [LARGE SCALE GENOMIC DNA]</scope>
    <source>
        <strain evidence="5">X2</strain>
    </source>
</reference>
<dbReference type="GO" id="GO:0071555">
    <property type="term" value="P:cell wall organization"/>
    <property type="evidence" value="ECO:0007669"/>
    <property type="project" value="TreeGrafter"/>
</dbReference>
<organism evidence="4 6">
    <name type="scientific">Anaerotignum propionicum DSM 1682</name>
    <dbReference type="NCBI Taxonomy" id="991789"/>
    <lineage>
        <taxon>Bacteria</taxon>
        <taxon>Bacillati</taxon>
        <taxon>Bacillota</taxon>
        <taxon>Clostridia</taxon>
        <taxon>Lachnospirales</taxon>
        <taxon>Anaerotignaceae</taxon>
        <taxon>Anaerotignum</taxon>
    </lineage>
</organism>
<dbReference type="KEGG" id="cpro:CPRO_08360"/>
<dbReference type="Gene3D" id="3.90.1310.10">
    <property type="entry name" value="Penicillin-binding protein 2a (Domain 2)"/>
    <property type="match status" value="1"/>
</dbReference>
<dbReference type="RefSeq" id="WP_072743422.1">
    <property type="nucleotide sequence ID" value="NZ_CP014223.1"/>
</dbReference>
<sequence length="468" mass="50928">MNNMKRSIRRIFWLLVLCFFLLLGYMGKLVLMDRDGISANSYNARLRYVDNTIRRGDIIDRNGEVLATSVLQSDGTYERKYLRSRMAAHITGYSSVGKTGVEAAENFQMMTLHNEFFQRVLSVSTGKELVGNSVVVTVDMDIQTTAGNLLGNARGAVVVMEPSTGRILALQAYPDFDPNTVAANWDNLKDNENSPLVNRATQGLYPPGSTFKLVSSLAVMENKKDWKTRTYECTGEAEFENKVIHCYNNKAHGTVDLKQALTVSCNCYFAQLATEIGASKLKGVMERVGMETPSLFDLAYSQNKIGLDANTSESELVETAIGQGKTAVTPLYMAMLASAIANEGIMMQPYIIDHIQYSNGKVGKQTVPKKLAEICTTEEATALRDMMVSVVEKGTGTAASVKGITVAGKTGTAENATGNDHSWFVGFAPAEDPKVAVAVVIENSKAYGSATPIAGKVIKEALNQLENE</sequence>
<dbReference type="InterPro" id="IPR001460">
    <property type="entry name" value="PCN-bd_Tpept"/>
</dbReference>
<evidence type="ECO:0000259" key="1">
    <source>
        <dbReference type="Pfam" id="PF00905"/>
    </source>
</evidence>
<evidence type="ECO:0000259" key="2">
    <source>
        <dbReference type="Pfam" id="PF21922"/>
    </source>
</evidence>
<dbReference type="AlphaFoldDB" id="A0A120MK78"/>